<dbReference type="EMBL" id="LAZR01013049">
    <property type="protein sequence ID" value="KKM23811.1"/>
    <property type="molecule type" value="Genomic_DNA"/>
</dbReference>
<sequence length="50" mass="5645">MKLFCVGCEKIKSLPDLNELGITGTFKGLCDDCKKVLNTIKSHNREDLFK</sequence>
<proteinExistence type="predicted"/>
<protein>
    <submittedName>
        <fullName evidence="1">Uncharacterized protein</fullName>
    </submittedName>
</protein>
<gene>
    <name evidence="1" type="ORF">LCGC14_1611380</name>
</gene>
<comment type="caution">
    <text evidence="1">The sequence shown here is derived from an EMBL/GenBank/DDBJ whole genome shotgun (WGS) entry which is preliminary data.</text>
</comment>
<accession>A0A0F9I857</accession>
<evidence type="ECO:0000313" key="1">
    <source>
        <dbReference type="EMBL" id="KKM23811.1"/>
    </source>
</evidence>
<name>A0A0F9I857_9ZZZZ</name>
<reference evidence="1" key="1">
    <citation type="journal article" date="2015" name="Nature">
        <title>Complex archaea that bridge the gap between prokaryotes and eukaryotes.</title>
        <authorList>
            <person name="Spang A."/>
            <person name="Saw J.H."/>
            <person name="Jorgensen S.L."/>
            <person name="Zaremba-Niedzwiedzka K."/>
            <person name="Martijn J."/>
            <person name="Lind A.E."/>
            <person name="van Eijk R."/>
            <person name="Schleper C."/>
            <person name="Guy L."/>
            <person name="Ettema T.J."/>
        </authorList>
    </citation>
    <scope>NUCLEOTIDE SEQUENCE</scope>
</reference>
<dbReference type="AlphaFoldDB" id="A0A0F9I857"/>
<organism evidence="1">
    <name type="scientific">marine sediment metagenome</name>
    <dbReference type="NCBI Taxonomy" id="412755"/>
    <lineage>
        <taxon>unclassified sequences</taxon>
        <taxon>metagenomes</taxon>
        <taxon>ecological metagenomes</taxon>
    </lineage>
</organism>